<dbReference type="InterPro" id="IPR046960">
    <property type="entry name" value="PPR_At4g14850-like_plant"/>
</dbReference>
<keyword evidence="4" id="KW-1185">Reference proteome</keyword>
<protein>
    <recommendedName>
        <fullName evidence="5">Pentatricopeptide repeat-containing protein</fullName>
    </recommendedName>
</protein>
<dbReference type="EMBL" id="JBDFQZ010000002">
    <property type="protein sequence ID" value="KAK9748874.1"/>
    <property type="molecule type" value="Genomic_DNA"/>
</dbReference>
<dbReference type="FunFam" id="1.25.40.10:FF:000158">
    <property type="entry name" value="pentatricopeptide repeat-containing protein At2g33680"/>
    <property type="match status" value="1"/>
</dbReference>
<feature type="repeat" description="PPR" evidence="2">
    <location>
        <begin position="227"/>
        <end position="261"/>
    </location>
</feature>
<dbReference type="FunFam" id="1.25.40.10:FF:000285">
    <property type="entry name" value="Pentatricopeptide repeat-containing protein, chloroplastic"/>
    <property type="match status" value="1"/>
</dbReference>
<sequence>MAAKLGAKTLNRFIQTNTTIAENSTFSKAKSVTNTILSLLDDGHLRKAVSLLFSSPFPFEFPLYGRLFHLCATTRAAIEARKVESHLVTYYNPPPTFLMNRAIETYGKCGCLRDARELFDEMRHRDGGSWNALITAYSQGGDCGAALLMFSEMFKSGVSPSEVTFASVLGSCGVLLEFDFARMVHGVILKTGFDGNVILGSALVDVYGKCGVMVDAKKMFDEIRFPNSVSWNVIVRRYLEVGCEREAISMFFQCIRSGIRPLTFTFSNALVACSGKQVLSEGVQIHSLAIKSSYKDDETVSTSLIDMYVKCGDLESAKTIFNQPNSKNVISSTSMISGYVTSGKIQEARELFDEMPERNIVTWNAMLSGYVRFGQWDEALDLIFRMRQESNDFNAATLNSVLNVCAALSDVEFGKQVHGYIYRRGYHSEMFISNSLIDMYGKCGSLRYAMMWFDQMTGWRDTISWNSIMTTFARHRMSEEVMAMFPKMLEETSPNKYTFATLLAASANIFALTQGREIHGFMIRNDYEIDDVVLGAMVDMYSKCRYLDYALKVFKIAKPGDVILWNSMITGCYHHGKTSEAIELFDLMKKLRVEPDYVTFQAVFHACIGGGYIDHGRRFFNAMSSEYFVMPRLEHYDCMIELYCRHGAMTELEDFTKELPFDPTHSMLIRIFDACREYGHSRLGKWAAEHLNKLNPSVPYHF</sequence>
<feature type="repeat" description="PPR" evidence="2">
    <location>
        <begin position="561"/>
        <end position="595"/>
    </location>
</feature>
<gene>
    <name evidence="3" type="ORF">RND81_02G087000</name>
</gene>
<feature type="repeat" description="PPR" evidence="2">
    <location>
        <begin position="126"/>
        <end position="160"/>
    </location>
</feature>
<comment type="caution">
    <text evidence="3">The sequence shown here is derived from an EMBL/GenBank/DDBJ whole genome shotgun (WGS) entry which is preliminary data.</text>
</comment>
<dbReference type="AlphaFoldDB" id="A0AAW1MSF8"/>
<dbReference type="FunFam" id="1.25.40.10:FF:000442">
    <property type="entry name" value="Pentatricopeptide repeat-containing protein At3g49710"/>
    <property type="match status" value="1"/>
</dbReference>
<dbReference type="InterPro" id="IPR011990">
    <property type="entry name" value="TPR-like_helical_dom_sf"/>
</dbReference>
<evidence type="ECO:0000313" key="4">
    <source>
        <dbReference type="Proteomes" id="UP001443914"/>
    </source>
</evidence>
<feature type="repeat" description="PPR" evidence="2">
    <location>
        <begin position="461"/>
        <end position="491"/>
    </location>
</feature>
<evidence type="ECO:0008006" key="5">
    <source>
        <dbReference type="Google" id="ProtNLM"/>
    </source>
</evidence>
<evidence type="ECO:0000313" key="3">
    <source>
        <dbReference type="EMBL" id="KAK9748874.1"/>
    </source>
</evidence>
<evidence type="ECO:0000256" key="2">
    <source>
        <dbReference type="PROSITE-ProRule" id="PRU00708"/>
    </source>
</evidence>
<evidence type="ECO:0000256" key="1">
    <source>
        <dbReference type="ARBA" id="ARBA00022737"/>
    </source>
</evidence>
<dbReference type="InterPro" id="IPR002885">
    <property type="entry name" value="PPR_rpt"/>
</dbReference>
<dbReference type="Pfam" id="PF13041">
    <property type="entry name" value="PPR_2"/>
    <property type="match status" value="3"/>
</dbReference>
<dbReference type="GO" id="GO:0099402">
    <property type="term" value="P:plant organ development"/>
    <property type="evidence" value="ECO:0007669"/>
    <property type="project" value="UniProtKB-ARBA"/>
</dbReference>
<dbReference type="PANTHER" id="PTHR47926">
    <property type="entry name" value="PENTATRICOPEPTIDE REPEAT-CONTAINING PROTEIN"/>
    <property type="match status" value="1"/>
</dbReference>
<dbReference type="PROSITE" id="PS51375">
    <property type="entry name" value="PPR"/>
    <property type="match status" value="6"/>
</dbReference>
<dbReference type="NCBIfam" id="TIGR00756">
    <property type="entry name" value="PPR"/>
    <property type="match status" value="4"/>
</dbReference>
<dbReference type="Gene3D" id="1.25.40.10">
    <property type="entry name" value="Tetratricopeptide repeat domain"/>
    <property type="match status" value="6"/>
</dbReference>
<keyword evidence="1" id="KW-0677">Repeat</keyword>
<feature type="repeat" description="PPR" evidence="2">
    <location>
        <begin position="359"/>
        <end position="389"/>
    </location>
</feature>
<dbReference type="Proteomes" id="UP001443914">
    <property type="component" value="Unassembled WGS sequence"/>
</dbReference>
<organism evidence="3 4">
    <name type="scientific">Saponaria officinalis</name>
    <name type="common">Common soapwort</name>
    <name type="synonym">Lychnis saponaria</name>
    <dbReference type="NCBI Taxonomy" id="3572"/>
    <lineage>
        <taxon>Eukaryota</taxon>
        <taxon>Viridiplantae</taxon>
        <taxon>Streptophyta</taxon>
        <taxon>Embryophyta</taxon>
        <taxon>Tracheophyta</taxon>
        <taxon>Spermatophyta</taxon>
        <taxon>Magnoliopsida</taxon>
        <taxon>eudicotyledons</taxon>
        <taxon>Gunneridae</taxon>
        <taxon>Pentapetalae</taxon>
        <taxon>Caryophyllales</taxon>
        <taxon>Caryophyllaceae</taxon>
        <taxon>Caryophylleae</taxon>
        <taxon>Saponaria</taxon>
    </lineage>
</organism>
<dbReference type="FunFam" id="1.25.40.10:FF:000425">
    <property type="entry name" value="Pentatricopeptide repeat-containing protein At3g26540"/>
    <property type="match status" value="1"/>
</dbReference>
<proteinExistence type="predicted"/>
<feature type="repeat" description="PPR" evidence="2">
    <location>
        <begin position="328"/>
        <end position="358"/>
    </location>
</feature>
<dbReference type="PANTHER" id="PTHR47926:SF347">
    <property type="entry name" value="PENTATRICOPEPTIDE REPEAT-CONTAINING PROTEIN"/>
    <property type="match status" value="1"/>
</dbReference>
<reference evidence="3" key="1">
    <citation type="submission" date="2024-03" db="EMBL/GenBank/DDBJ databases">
        <title>WGS assembly of Saponaria officinalis var. Norfolk2.</title>
        <authorList>
            <person name="Jenkins J."/>
            <person name="Shu S."/>
            <person name="Grimwood J."/>
            <person name="Barry K."/>
            <person name="Goodstein D."/>
            <person name="Schmutz J."/>
            <person name="Leebens-Mack J."/>
            <person name="Osbourn A."/>
        </authorList>
    </citation>
    <scope>NUCLEOTIDE SEQUENCE [LARGE SCALE GENOMIC DNA]</scope>
    <source>
        <strain evidence="3">JIC</strain>
    </source>
</reference>
<dbReference type="GO" id="GO:0009451">
    <property type="term" value="P:RNA modification"/>
    <property type="evidence" value="ECO:0007669"/>
    <property type="project" value="InterPro"/>
</dbReference>
<name>A0AAW1MSF8_SAPOF</name>
<dbReference type="GO" id="GO:0003723">
    <property type="term" value="F:RNA binding"/>
    <property type="evidence" value="ECO:0007669"/>
    <property type="project" value="InterPro"/>
</dbReference>
<dbReference type="Pfam" id="PF01535">
    <property type="entry name" value="PPR"/>
    <property type="match status" value="7"/>
</dbReference>
<accession>A0AAW1MSF8</accession>